<dbReference type="SUPFAM" id="SSF53187">
    <property type="entry name" value="Zn-dependent exopeptidases"/>
    <property type="match status" value="1"/>
</dbReference>
<feature type="non-terminal residue" evidence="2">
    <location>
        <position position="1"/>
    </location>
</feature>
<sequence>VNVSSQGYIGASGYLASWLSGLPVELTEEIAFDFPGTPGGGGSDYASFVCYGAPAFSLRALNWSYSPYTWHTNRDTFDKVVFADLRNNATLYAMLAYMASEEEARMPRDRRTVFPVNPTTGQAAAWPECQASRRNWSQRR</sequence>
<name>A0A382Z2B9_9ZZZZ</name>
<reference evidence="2" key="1">
    <citation type="submission" date="2018-05" db="EMBL/GenBank/DDBJ databases">
        <authorList>
            <person name="Lanie J.A."/>
            <person name="Ng W.-L."/>
            <person name="Kazmierczak K.M."/>
            <person name="Andrzejewski T.M."/>
            <person name="Davidsen T.M."/>
            <person name="Wayne K.J."/>
            <person name="Tettelin H."/>
            <person name="Glass J.I."/>
            <person name="Rusch D."/>
            <person name="Podicherti R."/>
            <person name="Tsui H.-C.T."/>
            <person name="Winkler M.E."/>
        </authorList>
    </citation>
    <scope>NUCLEOTIDE SEQUENCE</scope>
</reference>
<organism evidence="2">
    <name type="scientific">marine metagenome</name>
    <dbReference type="NCBI Taxonomy" id="408172"/>
    <lineage>
        <taxon>unclassified sequences</taxon>
        <taxon>metagenomes</taxon>
        <taxon>ecological metagenomes</taxon>
    </lineage>
</organism>
<dbReference type="Gene3D" id="3.40.630.10">
    <property type="entry name" value="Zn peptidases"/>
    <property type="match status" value="1"/>
</dbReference>
<dbReference type="Pfam" id="PF04389">
    <property type="entry name" value="Peptidase_M28"/>
    <property type="match status" value="1"/>
</dbReference>
<evidence type="ECO:0000259" key="1">
    <source>
        <dbReference type="Pfam" id="PF04389"/>
    </source>
</evidence>
<protein>
    <recommendedName>
        <fullName evidence="1">Peptidase M28 domain-containing protein</fullName>
    </recommendedName>
</protein>
<evidence type="ECO:0000313" key="2">
    <source>
        <dbReference type="EMBL" id="SVD89450.1"/>
    </source>
</evidence>
<feature type="domain" description="Peptidase M28" evidence="1">
    <location>
        <begin position="39"/>
        <end position="93"/>
    </location>
</feature>
<accession>A0A382Z2B9</accession>
<dbReference type="InterPro" id="IPR007484">
    <property type="entry name" value="Peptidase_M28"/>
</dbReference>
<gene>
    <name evidence="2" type="ORF">METZ01_LOCUS442304</name>
</gene>
<dbReference type="EMBL" id="UINC01180316">
    <property type="protein sequence ID" value="SVD89450.1"/>
    <property type="molecule type" value="Genomic_DNA"/>
</dbReference>
<dbReference type="AlphaFoldDB" id="A0A382Z2B9"/>
<proteinExistence type="predicted"/>